<dbReference type="InterPro" id="IPR036894">
    <property type="entry name" value="YbaB-like_sf"/>
</dbReference>
<proteinExistence type="predicted"/>
<dbReference type="Pfam" id="PF02575">
    <property type="entry name" value="YbaB_DNA_bd"/>
    <property type="match status" value="1"/>
</dbReference>
<dbReference type="AlphaFoldDB" id="A0A5S4EY13"/>
<organism evidence="1 2">
    <name type="scientific">Nonomuraea turkmeniaca</name>
    <dbReference type="NCBI Taxonomy" id="103838"/>
    <lineage>
        <taxon>Bacteria</taxon>
        <taxon>Bacillati</taxon>
        <taxon>Actinomycetota</taxon>
        <taxon>Actinomycetes</taxon>
        <taxon>Streptosporangiales</taxon>
        <taxon>Streptosporangiaceae</taxon>
        <taxon>Nonomuraea</taxon>
    </lineage>
</organism>
<dbReference type="InterPro" id="IPR004401">
    <property type="entry name" value="YbaB/EbfC"/>
</dbReference>
<comment type="caution">
    <text evidence="1">The sequence shown here is derived from an EMBL/GenBank/DDBJ whole genome shotgun (WGS) entry which is preliminary data.</text>
</comment>
<name>A0A5S4EY13_9ACTN</name>
<keyword evidence="2" id="KW-1185">Reference proteome</keyword>
<reference evidence="1 2" key="1">
    <citation type="submission" date="2019-05" db="EMBL/GenBank/DDBJ databases">
        <title>Draft genome sequence of Nonomuraea turkmeniaca DSM 43926.</title>
        <authorList>
            <person name="Saricaoglu S."/>
            <person name="Isik K."/>
        </authorList>
    </citation>
    <scope>NUCLEOTIDE SEQUENCE [LARGE SCALE GENOMIC DNA]</scope>
    <source>
        <strain evidence="1 2">DSM 43926</strain>
    </source>
</reference>
<gene>
    <name evidence="1" type="ORF">ETD86_47930</name>
</gene>
<protein>
    <submittedName>
        <fullName evidence="1">YbaB/EbfC family nucleoid-associated protein</fullName>
    </submittedName>
</protein>
<dbReference type="Proteomes" id="UP000309128">
    <property type="component" value="Unassembled WGS sequence"/>
</dbReference>
<evidence type="ECO:0000313" key="1">
    <source>
        <dbReference type="EMBL" id="TMR08417.1"/>
    </source>
</evidence>
<dbReference type="OrthoDB" id="3625992at2"/>
<dbReference type="Gene3D" id="3.30.1310.10">
    <property type="entry name" value="Nucleoid-associated protein YbaB-like domain"/>
    <property type="match status" value="1"/>
</dbReference>
<accession>A0A5S4EY13</accession>
<dbReference type="EMBL" id="VCKY01000295">
    <property type="protein sequence ID" value="TMR08417.1"/>
    <property type="molecule type" value="Genomic_DNA"/>
</dbReference>
<dbReference type="SUPFAM" id="SSF82607">
    <property type="entry name" value="YbaB-like"/>
    <property type="match status" value="1"/>
</dbReference>
<sequence length="152" mass="16948">MRDVIWDEECNLFWRWLAVEGGDAAGLQAYAEELRARFMRLQGDALALHERARAVRVTEKSRDGLVSATVGVRGDLVRLDIDPRVFRRPDARSLADVIVETVRRASVRAVDEVVEIFAPLVPAEQMRAHLDGDLETVLAQLAGQMLGEGGQR</sequence>
<dbReference type="GO" id="GO:0003677">
    <property type="term" value="F:DNA binding"/>
    <property type="evidence" value="ECO:0007669"/>
    <property type="project" value="InterPro"/>
</dbReference>
<evidence type="ECO:0000313" key="2">
    <source>
        <dbReference type="Proteomes" id="UP000309128"/>
    </source>
</evidence>